<evidence type="ECO:0000256" key="1">
    <source>
        <dbReference type="ARBA" id="ARBA00004141"/>
    </source>
</evidence>
<accession>A0ABW2U4P7</accession>
<keyword evidence="3 5" id="KW-1133">Transmembrane helix</keyword>
<dbReference type="Proteomes" id="UP001596513">
    <property type="component" value="Unassembled WGS sequence"/>
</dbReference>
<protein>
    <submittedName>
        <fullName evidence="7">RDD family protein</fullName>
    </submittedName>
</protein>
<evidence type="ECO:0000256" key="2">
    <source>
        <dbReference type="ARBA" id="ARBA00022692"/>
    </source>
</evidence>
<feature type="transmembrane region" description="Helical" evidence="5">
    <location>
        <begin position="57"/>
        <end position="77"/>
    </location>
</feature>
<proteinExistence type="predicted"/>
<evidence type="ECO:0000313" key="8">
    <source>
        <dbReference type="Proteomes" id="UP001596513"/>
    </source>
</evidence>
<name>A0ABW2U4P7_9BACT</name>
<evidence type="ECO:0000259" key="6">
    <source>
        <dbReference type="Pfam" id="PF06271"/>
    </source>
</evidence>
<dbReference type="Pfam" id="PF06271">
    <property type="entry name" value="RDD"/>
    <property type="match status" value="1"/>
</dbReference>
<dbReference type="EMBL" id="JBHTEK010000001">
    <property type="protein sequence ID" value="MFC7667989.1"/>
    <property type="molecule type" value="Genomic_DNA"/>
</dbReference>
<reference evidence="8" key="1">
    <citation type="journal article" date="2019" name="Int. J. Syst. Evol. Microbiol.">
        <title>The Global Catalogue of Microorganisms (GCM) 10K type strain sequencing project: providing services to taxonomists for standard genome sequencing and annotation.</title>
        <authorList>
            <consortium name="The Broad Institute Genomics Platform"/>
            <consortium name="The Broad Institute Genome Sequencing Center for Infectious Disease"/>
            <person name="Wu L."/>
            <person name="Ma J."/>
        </authorList>
    </citation>
    <scope>NUCLEOTIDE SEQUENCE [LARGE SCALE GENOMIC DNA]</scope>
    <source>
        <strain evidence="8">JCM 19635</strain>
    </source>
</reference>
<comment type="caution">
    <text evidence="7">The sequence shown here is derived from an EMBL/GenBank/DDBJ whole genome shotgun (WGS) entry which is preliminary data.</text>
</comment>
<keyword evidence="2 5" id="KW-0812">Transmembrane</keyword>
<sequence>MSTIRIHTTQNVSLEYEIASVGDRIVAALIDYGLYITWFIAWSVLNRQLHIAGDGKVGFYLILLPTTFYFLVSEVFFNGQTIGKKPATCAWCASMAPGPAWATTCCAGCCGPSKSS</sequence>
<evidence type="ECO:0000313" key="7">
    <source>
        <dbReference type="EMBL" id="MFC7667989.1"/>
    </source>
</evidence>
<keyword evidence="8" id="KW-1185">Reference proteome</keyword>
<feature type="domain" description="RDD" evidence="6">
    <location>
        <begin position="19"/>
        <end position="85"/>
    </location>
</feature>
<keyword evidence="4 5" id="KW-0472">Membrane</keyword>
<evidence type="ECO:0000256" key="5">
    <source>
        <dbReference type="SAM" id="Phobius"/>
    </source>
</evidence>
<evidence type="ECO:0000256" key="3">
    <source>
        <dbReference type="ARBA" id="ARBA00022989"/>
    </source>
</evidence>
<dbReference type="InterPro" id="IPR010432">
    <property type="entry name" value="RDD"/>
</dbReference>
<comment type="subcellular location">
    <subcellularLocation>
        <location evidence="1">Membrane</location>
        <topology evidence="1">Multi-pass membrane protein</topology>
    </subcellularLocation>
</comment>
<evidence type="ECO:0000256" key="4">
    <source>
        <dbReference type="ARBA" id="ARBA00023136"/>
    </source>
</evidence>
<feature type="transmembrane region" description="Helical" evidence="5">
    <location>
        <begin position="25"/>
        <end position="45"/>
    </location>
</feature>
<dbReference type="PANTHER" id="PTHR38480">
    <property type="entry name" value="SLR0254 PROTEIN"/>
    <property type="match status" value="1"/>
</dbReference>
<dbReference type="PANTHER" id="PTHR38480:SF1">
    <property type="entry name" value="SLR0254 PROTEIN"/>
    <property type="match status" value="1"/>
</dbReference>
<gene>
    <name evidence="7" type="ORF">ACFQT0_11785</name>
</gene>
<dbReference type="RefSeq" id="WP_380202946.1">
    <property type="nucleotide sequence ID" value="NZ_JBHTEK010000001.1"/>
</dbReference>
<organism evidence="7 8">
    <name type="scientific">Hymenobacter humi</name>
    <dbReference type="NCBI Taxonomy" id="1411620"/>
    <lineage>
        <taxon>Bacteria</taxon>
        <taxon>Pseudomonadati</taxon>
        <taxon>Bacteroidota</taxon>
        <taxon>Cytophagia</taxon>
        <taxon>Cytophagales</taxon>
        <taxon>Hymenobacteraceae</taxon>
        <taxon>Hymenobacter</taxon>
    </lineage>
</organism>